<proteinExistence type="predicted"/>
<protein>
    <submittedName>
        <fullName evidence="1">Uncharacterized protein</fullName>
    </submittedName>
</protein>
<name>A0A7X6FRP8_9HYPH</name>
<organism evidence="1 2">
    <name type="scientific">Brucella tritici</name>
    <dbReference type="NCBI Taxonomy" id="94626"/>
    <lineage>
        <taxon>Bacteria</taxon>
        <taxon>Pseudomonadati</taxon>
        <taxon>Pseudomonadota</taxon>
        <taxon>Alphaproteobacteria</taxon>
        <taxon>Hyphomicrobiales</taxon>
        <taxon>Brucellaceae</taxon>
        <taxon>Brucella/Ochrobactrum group</taxon>
        <taxon>Brucella</taxon>
    </lineage>
</organism>
<sequence>MKAGTKLNIITTALEPGQPVAFKVSLKGFGSALSRIAELKIGVDRKHSIRSPNRQITVNGKDEALRSSGTRDSIRTLLVWRRPI</sequence>
<dbReference type="AlphaFoldDB" id="A0A7X6FRP8"/>
<dbReference type="InterPro" id="IPR038696">
    <property type="entry name" value="IalB_sf"/>
</dbReference>
<evidence type="ECO:0000313" key="2">
    <source>
        <dbReference type="Proteomes" id="UP000558475"/>
    </source>
</evidence>
<evidence type="ECO:0000313" key="1">
    <source>
        <dbReference type="EMBL" id="NKW10762.1"/>
    </source>
</evidence>
<reference evidence="1 2" key="1">
    <citation type="submission" date="2020-04" db="EMBL/GenBank/DDBJ databases">
        <title>Whole genome sequencing of clinical and environmental type strains of Ochrobactrum.</title>
        <authorList>
            <person name="Dharne M."/>
        </authorList>
    </citation>
    <scope>NUCLEOTIDE SEQUENCE [LARGE SCALE GENOMIC DNA]</scope>
    <source>
        <strain evidence="1 2">DSM 13340</strain>
    </source>
</reference>
<gene>
    <name evidence="1" type="ORF">HGG76_21090</name>
</gene>
<comment type="caution">
    <text evidence="1">The sequence shown here is derived from an EMBL/GenBank/DDBJ whole genome shotgun (WGS) entry which is preliminary data.</text>
</comment>
<dbReference type="Gene3D" id="2.60.40.1880">
    <property type="entry name" value="Invasion associated locus B (IalB) protein"/>
    <property type="match status" value="1"/>
</dbReference>
<dbReference type="Proteomes" id="UP000558475">
    <property type="component" value="Unassembled WGS sequence"/>
</dbReference>
<dbReference type="EMBL" id="JAAXZB010000002">
    <property type="protein sequence ID" value="NKW10762.1"/>
    <property type="molecule type" value="Genomic_DNA"/>
</dbReference>
<accession>A0A7X6FRP8</accession>